<dbReference type="AlphaFoldDB" id="A0A0N5AND7"/>
<organism evidence="4 5">
    <name type="scientific">Syphacia muris</name>
    <dbReference type="NCBI Taxonomy" id="451379"/>
    <lineage>
        <taxon>Eukaryota</taxon>
        <taxon>Metazoa</taxon>
        <taxon>Ecdysozoa</taxon>
        <taxon>Nematoda</taxon>
        <taxon>Chromadorea</taxon>
        <taxon>Rhabditida</taxon>
        <taxon>Spirurina</taxon>
        <taxon>Oxyuridomorpha</taxon>
        <taxon>Oxyuroidea</taxon>
        <taxon>Oxyuridae</taxon>
        <taxon>Syphacia</taxon>
    </lineage>
</organism>
<feature type="transmembrane region" description="Helical" evidence="2">
    <location>
        <begin position="467"/>
        <end position="486"/>
    </location>
</feature>
<dbReference type="InterPro" id="IPR036259">
    <property type="entry name" value="MFS_trans_sf"/>
</dbReference>
<dbReference type="PROSITE" id="PS50850">
    <property type="entry name" value="MFS"/>
    <property type="match status" value="1"/>
</dbReference>
<keyword evidence="2" id="KW-0472">Membrane</keyword>
<dbReference type="STRING" id="451379.A0A0N5AND7"/>
<accession>A0A0N5AND7</accession>
<name>A0A0N5AND7_9BILA</name>
<dbReference type="PANTHER" id="PTHR11360:SF286">
    <property type="entry name" value="GH22266P"/>
    <property type="match status" value="1"/>
</dbReference>
<evidence type="ECO:0000256" key="2">
    <source>
        <dbReference type="SAM" id="Phobius"/>
    </source>
</evidence>
<feature type="transmembrane region" description="Helical" evidence="2">
    <location>
        <begin position="498"/>
        <end position="521"/>
    </location>
</feature>
<reference evidence="5" key="1">
    <citation type="submission" date="2016-04" db="UniProtKB">
        <authorList>
            <consortium name="WormBaseParasite"/>
        </authorList>
    </citation>
    <scope>IDENTIFICATION</scope>
</reference>
<feature type="transmembrane region" description="Helical" evidence="2">
    <location>
        <begin position="403"/>
        <end position="424"/>
    </location>
</feature>
<evidence type="ECO:0000256" key="1">
    <source>
        <dbReference type="ARBA" id="ARBA00004141"/>
    </source>
</evidence>
<proteinExistence type="predicted"/>
<evidence type="ECO:0000313" key="5">
    <source>
        <dbReference type="WBParaSite" id="SMUV_0000612101-mRNA-1"/>
    </source>
</evidence>
<keyword evidence="2" id="KW-1133">Transmembrane helix</keyword>
<dbReference type="Pfam" id="PF07690">
    <property type="entry name" value="MFS_1"/>
    <property type="match status" value="2"/>
</dbReference>
<dbReference type="CDD" id="cd17352">
    <property type="entry name" value="MFS_MCT_SLC16"/>
    <property type="match status" value="1"/>
</dbReference>
<feature type="transmembrane region" description="Helical" evidence="2">
    <location>
        <begin position="149"/>
        <end position="174"/>
    </location>
</feature>
<feature type="transmembrane region" description="Helical" evidence="2">
    <location>
        <begin position="94"/>
        <end position="112"/>
    </location>
</feature>
<evidence type="ECO:0000259" key="3">
    <source>
        <dbReference type="PROSITE" id="PS50850"/>
    </source>
</evidence>
<feature type="transmembrane region" description="Helical" evidence="2">
    <location>
        <begin position="380"/>
        <end position="398"/>
    </location>
</feature>
<sequence>MDEGFEKHRDLSFDESSQGRRTISIGDVNDSVENGRSYAEIKATNFPDGGYGWVIVIVAFYSNFVVDGICYAFANFRPVIQDNFKGSSEASIAFVGSSIIGTYLIVGMRPIASGLVNSFGPRKTVAIGGIISCLAFLASTVIGNIYMLIIIYGIVGGVGFGFIYLPSIVVVCFYFNEKRSLATGIAVAGSGVGSIVMPFIIGQLQDFGFIAICIVLAIFALSCTFVGMFYEPTNLEPEEKFEGMTLKLGIGNLDDDDFLPPSPLSPVIMQLREHNNRQRPKSYEFSISNDFIIFPEDEIYGDSLELSSLDTAVKGTKSVQVEEKRLTQILKDYVDLAKETTLLILLISNVFAMLGFYVPFVFPFDLAVSNGISSDDAKNLVSLIGFANTLGRLLFGWLSDKKWLSALTINNICLIFCGILTMLGPICNGYWLIFFFCVLFGVFGAAYICLTAVILSDWLGLDRLTNSFGILVIGRSVGCFFGTPIAGAIKDATNNISWSFYASGSLLLLGGVFSCLIPVLAKPKQASLGIS</sequence>
<dbReference type="SUPFAM" id="SSF103473">
    <property type="entry name" value="MFS general substrate transporter"/>
    <property type="match status" value="1"/>
</dbReference>
<protein>
    <submittedName>
        <fullName evidence="5">MFS domain-containing protein</fullName>
    </submittedName>
</protein>
<dbReference type="PANTHER" id="PTHR11360">
    <property type="entry name" value="MONOCARBOXYLATE TRANSPORTER"/>
    <property type="match status" value="1"/>
</dbReference>
<feature type="transmembrane region" description="Helical" evidence="2">
    <location>
        <begin position="430"/>
        <end position="455"/>
    </location>
</feature>
<keyword evidence="2" id="KW-0812">Transmembrane</keyword>
<evidence type="ECO:0000313" key="4">
    <source>
        <dbReference type="Proteomes" id="UP000046393"/>
    </source>
</evidence>
<keyword evidence="4" id="KW-1185">Reference proteome</keyword>
<feature type="transmembrane region" description="Helical" evidence="2">
    <location>
        <begin position="341"/>
        <end position="360"/>
    </location>
</feature>
<feature type="domain" description="Major facilitator superfamily (MFS) profile" evidence="3">
    <location>
        <begin position="341"/>
        <end position="531"/>
    </location>
</feature>
<dbReference type="WBParaSite" id="SMUV_0000612101-mRNA-1">
    <property type="protein sequence ID" value="SMUV_0000612101-mRNA-1"/>
    <property type="gene ID" value="SMUV_0000612101"/>
</dbReference>
<dbReference type="GO" id="GO:0008028">
    <property type="term" value="F:monocarboxylic acid transmembrane transporter activity"/>
    <property type="evidence" value="ECO:0007669"/>
    <property type="project" value="TreeGrafter"/>
</dbReference>
<dbReference type="InterPro" id="IPR011701">
    <property type="entry name" value="MFS"/>
</dbReference>
<dbReference type="GO" id="GO:0016020">
    <property type="term" value="C:membrane"/>
    <property type="evidence" value="ECO:0007669"/>
    <property type="project" value="UniProtKB-SubCell"/>
</dbReference>
<feature type="transmembrane region" description="Helical" evidence="2">
    <location>
        <begin position="124"/>
        <end position="143"/>
    </location>
</feature>
<dbReference type="InterPro" id="IPR020846">
    <property type="entry name" value="MFS_dom"/>
</dbReference>
<comment type="subcellular location">
    <subcellularLocation>
        <location evidence="1">Membrane</location>
        <topology evidence="1">Multi-pass membrane protein</topology>
    </subcellularLocation>
</comment>
<feature type="transmembrane region" description="Helical" evidence="2">
    <location>
        <begin position="51"/>
        <end position="74"/>
    </location>
</feature>
<dbReference type="InterPro" id="IPR050327">
    <property type="entry name" value="Proton-linked_MCT"/>
</dbReference>
<dbReference type="Proteomes" id="UP000046393">
    <property type="component" value="Unplaced"/>
</dbReference>
<feature type="transmembrane region" description="Helical" evidence="2">
    <location>
        <begin position="181"/>
        <end position="201"/>
    </location>
</feature>
<feature type="transmembrane region" description="Helical" evidence="2">
    <location>
        <begin position="207"/>
        <end position="230"/>
    </location>
</feature>
<dbReference type="Gene3D" id="1.20.1250.20">
    <property type="entry name" value="MFS general substrate transporter like domains"/>
    <property type="match status" value="2"/>
</dbReference>